<accession>A0A2U3E6R3</accession>
<dbReference type="Gene3D" id="3.50.50.100">
    <property type="match status" value="1"/>
</dbReference>
<dbReference type="PRINTS" id="PR00469">
    <property type="entry name" value="PNDRDTASEII"/>
</dbReference>
<comment type="caution">
    <text evidence="3">The sequence shown here is derived from an EMBL/GenBank/DDBJ whole genome shotgun (WGS) entry which is preliminary data.</text>
</comment>
<dbReference type="Proteomes" id="UP001287286">
    <property type="component" value="Unassembled WGS sequence"/>
</dbReference>
<proteinExistence type="predicted"/>
<dbReference type="Pfam" id="PF07992">
    <property type="entry name" value="Pyr_redox_2"/>
    <property type="match status" value="1"/>
</dbReference>
<reference evidence="2" key="3">
    <citation type="submission" date="2023-11" db="EMBL/GenBank/DDBJ databases">
        <authorList>
            <person name="Beijen E."/>
            <person name="Ohm R.A."/>
        </authorList>
    </citation>
    <scope>NUCLEOTIDE SEQUENCE</scope>
    <source>
        <strain evidence="2">CBS 150709</strain>
    </source>
</reference>
<sequence length="485" mass="53182">MLAKATLYAKLASYMLFVLWGELRRSVRTALVQRQIRRQSSEVSTPRTRNIVIVGANFSGHHVAYILTSSLPPDSPYRVVVIEPNSHFQFTWVLPRLCVVKGHEHKAFIPYGGLVRDNPEGVLRWVTDRVASVTEKTVHLENSGEDIPYDILVIATGSGVDKGLPSRVNATDKLAGMKLMQELQQKIELAETVVVVGGGAAGVEIATDAKHLYPKKHVILVHSRDAVMHRFGKGLQKSALEGLQTLGVEVILNERVNDGGRENGAIVLRSGRKVSCDLVKPSSQVIESLVPTAISPSGHIKVKETLQIDAAHVPNVYACGDVADTHTPNPNARSAMRQATVVAENVLLVTQGKEPKHKYTNLWADGVIKLTLGLDRSVTHLGDGKSELLFQGKETDEALMSAMCWSRMGQKPFEDPYMAKTEPDATSVALNLLDTSKVVRTYDTRYGTSSRVKHPKHALSRHAQWFALRAHALKLSDICLVTVGS</sequence>
<dbReference type="EMBL" id="JAWRVI010000038">
    <property type="protein sequence ID" value="KAK4086777.1"/>
    <property type="molecule type" value="Genomic_DNA"/>
</dbReference>
<evidence type="ECO:0000259" key="1">
    <source>
        <dbReference type="Pfam" id="PF07992"/>
    </source>
</evidence>
<reference evidence="3 4" key="2">
    <citation type="journal article" date="2016" name="Front. Microbiol.">
        <title>Genome and transcriptome sequences reveal the specific parasitism of the nematophagous Purpureocillium lilacinum 36-1.</title>
        <authorList>
            <person name="Xie J."/>
            <person name="Li S."/>
            <person name="Mo C."/>
            <person name="Xiao X."/>
            <person name="Peng D."/>
            <person name="Wang G."/>
            <person name="Xiao Y."/>
        </authorList>
    </citation>
    <scope>NUCLEOTIDE SEQUENCE [LARGE SCALE GENOMIC DNA]</scope>
    <source>
        <strain evidence="3 4">36-1</strain>
    </source>
</reference>
<dbReference type="Proteomes" id="UP000245956">
    <property type="component" value="Unassembled WGS sequence"/>
</dbReference>
<dbReference type="InterPro" id="IPR023753">
    <property type="entry name" value="FAD/NAD-binding_dom"/>
</dbReference>
<dbReference type="PRINTS" id="PR00368">
    <property type="entry name" value="FADPNR"/>
</dbReference>
<dbReference type="AlphaFoldDB" id="A0A2U3E6R3"/>
<keyword evidence="5" id="KW-1185">Reference proteome</keyword>
<reference evidence="2 5" key="4">
    <citation type="journal article" date="2024" name="Microbiol. Resour. Announc.">
        <title>Genome annotations for the ascomycete fungi Trichoderma harzianum, Trichoderma aggressivum, and Purpureocillium lilacinum.</title>
        <authorList>
            <person name="Beijen E.P.W."/>
            <person name="Ohm R.A."/>
        </authorList>
    </citation>
    <scope>NUCLEOTIDE SEQUENCE [LARGE SCALE GENOMIC DNA]</scope>
    <source>
        <strain evidence="2 5">CBS 150709</strain>
    </source>
</reference>
<feature type="domain" description="FAD/NAD(P)-binding" evidence="1">
    <location>
        <begin position="50"/>
        <end position="337"/>
    </location>
</feature>
<dbReference type="GO" id="GO:0005737">
    <property type="term" value="C:cytoplasm"/>
    <property type="evidence" value="ECO:0007669"/>
    <property type="project" value="TreeGrafter"/>
</dbReference>
<evidence type="ECO:0000313" key="4">
    <source>
        <dbReference type="Proteomes" id="UP000245956"/>
    </source>
</evidence>
<dbReference type="GO" id="GO:0050660">
    <property type="term" value="F:flavin adenine dinucleotide binding"/>
    <property type="evidence" value="ECO:0007669"/>
    <property type="project" value="TreeGrafter"/>
</dbReference>
<evidence type="ECO:0000313" key="2">
    <source>
        <dbReference type="EMBL" id="KAK4086777.1"/>
    </source>
</evidence>
<evidence type="ECO:0000313" key="3">
    <source>
        <dbReference type="EMBL" id="PWI70211.1"/>
    </source>
</evidence>
<dbReference type="EMBL" id="LCWV01000010">
    <property type="protein sequence ID" value="PWI70211.1"/>
    <property type="molecule type" value="Genomic_DNA"/>
</dbReference>
<dbReference type="PANTHER" id="PTHR43735">
    <property type="entry name" value="APOPTOSIS-INDUCING FACTOR 1"/>
    <property type="match status" value="1"/>
</dbReference>
<dbReference type="InterPro" id="IPR036188">
    <property type="entry name" value="FAD/NAD-bd_sf"/>
</dbReference>
<dbReference type="PANTHER" id="PTHR43735:SF5">
    <property type="entry name" value="FAD_NAD(P)-BINDING DOMAIN-CONTAINING PROTEIN"/>
    <property type="match status" value="1"/>
</dbReference>
<gene>
    <name evidence="3" type="ORF">PCL_00355</name>
    <name evidence="2" type="ORF">Purlil1_8942</name>
</gene>
<protein>
    <recommendedName>
        <fullName evidence="1">FAD/NAD(P)-binding domain-containing protein</fullName>
    </recommendedName>
</protein>
<evidence type="ECO:0000313" key="5">
    <source>
        <dbReference type="Proteomes" id="UP001287286"/>
    </source>
</evidence>
<organism evidence="3 4">
    <name type="scientific">Purpureocillium lilacinum</name>
    <name type="common">Paecilomyces lilacinus</name>
    <dbReference type="NCBI Taxonomy" id="33203"/>
    <lineage>
        <taxon>Eukaryota</taxon>
        <taxon>Fungi</taxon>
        <taxon>Dikarya</taxon>
        <taxon>Ascomycota</taxon>
        <taxon>Pezizomycotina</taxon>
        <taxon>Sordariomycetes</taxon>
        <taxon>Hypocreomycetidae</taxon>
        <taxon>Hypocreales</taxon>
        <taxon>Ophiocordycipitaceae</taxon>
        <taxon>Purpureocillium</taxon>
    </lineage>
</organism>
<dbReference type="SUPFAM" id="SSF51905">
    <property type="entry name" value="FAD/NAD(P)-binding domain"/>
    <property type="match status" value="1"/>
</dbReference>
<name>A0A2U3E6R3_PURLI</name>
<dbReference type="GO" id="GO:0004174">
    <property type="term" value="F:electron-transferring-flavoprotein dehydrogenase activity"/>
    <property type="evidence" value="ECO:0007669"/>
    <property type="project" value="TreeGrafter"/>
</dbReference>
<reference evidence="3" key="1">
    <citation type="submission" date="2015-05" db="EMBL/GenBank/DDBJ databases">
        <authorList>
            <person name="Wang D.B."/>
            <person name="Wang M."/>
        </authorList>
    </citation>
    <scope>NUCLEOTIDE SEQUENCE</scope>
    <source>
        <strain evidence="3">36-1</strain>
    </source>
</reference>